<evidence type="ECO:0000256" key="1">
    <source>
        <dbReference type="ARBA" id="ARBA00022729"/>
    </source>
</evidence>
<dbReference type="InterPro" id="IPR039426">
    <property type="entry name" value="TonB-dep_rcpt-like"/>
</dbReference>
<feature type="signal peptide" evidence="3">
    <location>
        <begin position="1"/>
        <end position="19"/>
    </location>
</feature>
<protein>
    <recommendedName>
        <fullName evidence="4">TonB-dependent receptor plug domain-containing protein</fullName>
    </recommendedName>
</protein>
<evidence type="ECO:0000313" key="6">
    <source>
        <dbReference type="Proteomes" id="UP000262802"/>
    </source>
</evidence>
<feature type="chain" id="PRO_5017605222" description="TonB-dependent receptor plug domain-containing protein" evidence="3">
    <location>
        <begin position="20"/>
        <end position="392"/>
    </location>
</feature>
<dbReference type="OrthoDB" id="9768177at2"/>
<dbReference type="GO" id="GO:0015344">
    <property type="term" value="F:siderophore uptake transmembrane transporter activity"/>
    <property type="evidence" value="ECO:0007669"/>
    <property type="project" value="TreeGrafter"/>
</dbReference>
<dbReference type="PANTHER" id="PTHR30069:SF29">
    <property type="entry name" value="HEMOGLOBIN AND HEMOGLOBIN-HAPTOGLOBIN-BINDING PROTEIN 1-RELATED"/>
    <property type="match status" value="1"/>
</dbReference>
<feature type="domain" description="TonB-dependent receptor plug" evidence="4">
    <location>
        <begin position="47"/>
        <end position="155"/>
    </location>
</feature>
<dbReference type="InterPro" id="IPR037066">
    <property type="entry name" value="Plug_dom_sf"/>
</dbReference>
<keyword evidence="1 3" id="KW-0732">Signal</keyword>
<evidence type="ECO:0000256" key="3">
    <source>
        <dbReference type="SAM" id="SignalP"/>
    </source>
</evidence>
<dbReference type="PANTHER" id="PTHR30069">
    <property type="entry name" value="TONB-DEPENDENT OUTER MEMBRANE RECEPTOR"/>
    <property type="match status" value="1"/>
</dbReference>
<dbReference type="SUPFAM" id="SSF56935">
    <property type="entry name" value="Porins"/>
    <property type="match status" value="1"/>
</dbReference>
<evidence type="ECO:0000256" key="2">
    <source>
        <dbReference type="PROSITE-ProRule" id="PRU01360"/>
    </source>
</evidence>
<proteinExistence type="inferred from homology"/>
<dbReference type="KEGG" id="hyh:D3Y59_11900"/>
<keyword evidence="2" id="KW-1134">Transmembrane beta strand</keyword>
<sequence>MPRLLPACVLFLGAATAQAQQPDSLLSRSNSVVLLVTDSTAVIPAFVTVQPLLGRVAGVQVTPYSGAPGANAVVRVRGASGVANNPQPLYLLDGVPVFESTGFVPAYNLGPNMPNFTNWGLNPLLSLPASDIESVTVLKGALETARYGAQGQHGVISIRTRRGQAGGPRLRYTGYAGVQQARTRYDLLTARQYAELGNEALQNESRPPWYTPAEVAALGAGTDWQQELLRTAATHEHQLSLSGGLPTVRYYAAASYKGQQGILRNSHLQNFTGRANVEYQLSSKLTLETRLSGSHTTAAQSTEELPEFMLLALPTEKPYGADGELAKPMYYIDNPLRISLLHQVRPEQRQLLALLRLRYAWGKHATVAALVQGEQQRYNRSEDVRAALTTAP</sequence>
<dbReference type="Pfam" id="PF07715">
    <property type="entry name" value="Plug"/>
    <property type="match status" value="1"/>
</dbReference>
<comment type="similarity">
    <text evidence="2">Belongs to the TonB-dependent receptor family.</text>
</comment>
<organism evidence="5 6">
    <name type="scientific">Hymenobacter oligotrophus</name>
    <dbReference type="NCBI Taxonomy" id="2319843"/>
    <lineage>
        <taxon>Bacteria</taxon>
        <taxon>Pseudomonadati</taxon>
        <taxon>Bacteroidota</taxon>
        <taxon>Cytophagia</taxon>
        <taxon>Cytophagales</taxon>
        <taxon>Hymenobacteraceae</taxon>
        <taxon>Hymenobacter</taxon>
    </lineage>
</organism>
<keyword evidence="2" id="KW-0472">Membrane</keyword>
<dbReference type="GO" id="GO:0044718">
    <property type="term" value="P:siderophore transmembrane transport"/>
    <property type="evidence" value="ECO:0007669"/>
    <property type="project" value="TreeGrafter"/>
</dbReference>
<keyword evidence="6" id="KW-1185">Reference proteome</keyword>
<name>A0A3B7QX17_9BACT</name>
<comment type="subcellular location">
    <subcellularLocation>
        <location evidence="2">Cell outer membrane</location>
        <topology evidence="2">Multi-pass membrane protein</topology>
    </subcellularLocation>
</comment>
<keyword evidence="2" id="KW-0812">Transmembrane</keyword>
<evidence type="ECO:0000259" key="4">
    <source>
        <dbReference type="Pfam" id="PF07715"/>
    </source>
</evidence>
<dbReference type="GO" id="GO:0009279">
    <property type="term" value="C:cell outer membrane"/>
    <property type="evidence" value="ECO:0007669"/>
    <property type="project" value="UniProtKB-SubCell"/>
</dbReference>
<dbReference type="Gene3D" id="2.170.130.10">
    <property type="entry name" value="TonB-dependent receptor, plug domain"/>
    <property type="match status" value="1"/>
</dbReference>
<keyword evidence="2" id="KW-0998">Cell outer membrane</keyword>
<dbReference type="PROSITE" id="PS52016">
    <property type="entry name" value="TONB_DEPENDENT_REC_3"/>
    <property type="match status" value="1"/>
</dbReference>
<dbReference type="EMBL" id="CP032317">
    <property type="protein sequence ID" value="AYA37688.1"/>
    <property type="molecule type" value="Genomic_DNA"/>
</dbReference>
<dbReference type="Proteomes" id="UP000262802">
    <property type="component" value="Chromosome"/>
</dbReference>
<dbReference type="AlphaFoldDB" id="A0A3B7QX17"/>
<keyword evidence="2" id="KW-0813">Transport</keyword>
<dbReference type="InterPro" id="IPR012910">
    <property type="entry name" value="Plug_dom"/>
</dbReference>
<dbReference type="RefSeq" id="WP_119445253.1">
    <property type="nucleotide sequence ID" value="NZ_CP032317.1"/>
</dbReference>
<evidence type="ECO:0000313" key="5">
    <source>
        <dbReference type="EMBL" id="AYA37688.1"/>
    </source>
</evidence>
<reference evidence="5 6" key="1">
    <citation type="submission" date="2018-09" db="EMBL/GenBank/DDBJ databases">
        <title>Hymenobacter medium sp. nov., isolated from R2A medium.</title>
        <authorList>
            <person name="Yingchao G."/>
        </authorList>
    </citation>
    <scope>NUCLEOTIDE SEQUENCE [LARGE SCALE GENOMIC DNA]</scope>
    <source>
        <strain evidence="6">sh-6</strain>
    </source>
</reference>
<gene>
    <name evidence="5" type="ORF">D3Y59_11900</name>
</gene>
<accession>A0A3B7QX17</accession>